<organism evidence="2 3">
    <name type="scientific">Anas platyrhynchos</name>
    <name type="common">Mallard</name>
    <name type="synonym">Anas boschas</name>
    <dbReference type="NCBI Taxonomy" id="8839"/>
    <lineage>
        <taxon>Eukaryota</taxon>
        <taxon>Metazoa</taxon>
        <taxon>Chordata</taxon>
        <taxon>Craniata</taxon>
        <taxon>Vertebrata</taxon>
        <taxon>Euteleostomi</taxon>
        <taxon>Archelosauria</taxon>
        <taxon>Archosauria</taxon>
        <taxon>Dinosauria</taxon>
        <taxon>Saurischia</taxon>
        <taxon>Theropoda</taxon>
        <taxon>Coelurosauria</taxon>
        <taxon>Aves</taxon>
        <taxon>Neognathae</taxon>
        <taxon>Galloanserae</taxon>
        <taxon>Anseriformes</taxon>
        <taxon>Anatidae</taxon>
        <taxon>Anatinae</taxon>
        <taxon>Anas</taxon>
    </lineage>
</organism>
<feature type="compositionally biased region" description="Polar residues" evidence="1">
    <location>
        <begin position="392"/>
        <end position="404"/>
    </location>
</feature>
<evidence type="ECO:0000313" key="2">
    <source>
        <dbReference type="Ensembl" id="ENSAPLP00020016888.1"/>
    </source>
</evidence>
<dbReference type="GO" id="GO:0007099">
    <property type="term" value="P:centriole replication"/>
    <property type="evidence" value="ECO:0007669"/>
    <property type="project" value="InterPro"/>
</dbReference>
<accession>A0A8B9T7F1</accession>
<sequence>MGPSKPSLSGTPFASTAPLYRNEGKTLQTQLQFNRNVPAVPENLALRFSNPCPIIIEKLKPSTDQRNLSGIDNSSIKSSGKFSIISEERLKQAIQLAKRDMKRKHLEEQMKQKVLGDAVSESLLTQKSQQQKNKVFESPEKKNVLKSQTELKYQGKLGQPSRVETTSSGAKVYLYTPSEGRLTPAVLGSSPTHNMRPDTKPNVNKKEDKSRQEIQRLQKELRSCIQKIEELIKKERVEEILDRDEEQQVCTRRQKQASRSARMLYVLQQQVKEIQDDLEKLSPHEIKHTKKSQAVSRLAAAHRGAIRALQAFANQFTDQTEQLIPTHYKELGSLIRQLSLCSAKLEVDSSVSDIIIDILLQIEDLDSLLEKKQAAKKSKKCLTASQHKFPVNTETSPGRKQLTSPKGGKKSVILKEKHGQEPRKFPAARGLLIGLYFIFKYTLSVNLPSGVQFCSMLHTAGQTCITGMLKPQKRRQVQPQGKHAQFQDTTIAFQLKENKRLVKENRTPWVPPNPTSPPASLKRYVHSLVFTLLFCGNVAVCVPVNRIDWVWFSDHEDNALTAKIPTSPHPIHITKLTQHIEPETDILIEKLFDDNDIDENKEPKEKLLTGNDILNPLTQNSIQKECYISLPVTKHMLQSIKDYNSRYEHHLKLIFHEAIGGFNPWQIAESLAEELTEEALCDVAAELQDVCEDYAEAVFTSEFLQPAQ</sequence>
<dbReference type="Proteomes" id="UP000694400">
    <property type="component" value="Chromosome 20"/>
</dbReference>
<evidence type="ECO:0000313" key="3">
    <source>
        <dbReference type="Proteomes" id="UP000694400"/>
    </source>
</evidence>
<dbReference type="PANTHER" id="PTHR15732">
    <property type="entry name" value="PROTEIN MOONRAKER"/>
    <property type="match status" value="1"/>
</dbReference>
<dbReference type="InterPro" id="IPR031447">
    <property type="entry name" value="MNR"/>
</dbReference>
<dbReference type="AlphaFoldDB" id="A0A8B9T7F1"/>
<dbReference type="Ensembl" id="ENSAPLT00020018239.1">
    <property type="protein sequence ID" value="ENSAPLP00020016888.1"/>
    <property type="gene ID" value="ENSAPLG00020012140.1"/>
</dbReference>
<dbReference type="Pfam" id="PF15718">
    <property type="entry name" value="MNR"/>
    <property type="match status" value="3"/>
</dbReference>
<reference evidence="2" key="2">
    <citation type="submission" date="2025-08" db="UniProtKB">
        <authorList>
            <consortium name="Ensembl"/>
        </authorList>
    </citation>
    <scope>IDENTIFICATION</scope>
</reference>
<dbReference type="GO" id="GO:0071539">
    <property type="term" value="P:protein localization to centrosome"/>
    <property type="evidence" value="ECO:0007669"/>
    <property type="project" value="TreeGrafter"/>
</dbReference>
<dbReference type="GO" id="GO:0034451">
    <property type="term" value="C:centriolar satellite"/>
    <property type="evidence" value="ECO:0007669"/>
    <property type="project" value="TreeGrafter"/>
</dbReference>
<proteinExistence type="predicted"/>
<name>A0A8B9T7F1_ANAPL</name>
<dbReference type="PANTHER" id="PTHR15732:SF4">
    <property type="entry name" value="PROTEIN MOONRAKER"/>
    <property type="match status" value="1"/>
</dbReference>
<feature type="region of interest" description="Disordered" evidence="1">
    <location>
        <begin position="388"/>
        <end position="411"/>
    </location>
</feature>
<feature type="region of interest" description="Disordered" evidence="1">
    <location>
        <begin position="183"/>
        <end position="211"/>
    </location>
</feature>
<feature type="region of interest" description="Disordered" evidence="1">
    <location>
        <begin position="124"/>
        <end position="143"/>
    </location>
</feature>
<reference evidence="2" key="1">
    <citation type="submission" date="2019-08" db="EMBL/GenBank/DDBJ databases">
        <title>Three high-quality genomes provides insights into domestication of ducks.</title>
        <authorList>
            <person name="Hou Z.C."/>
            <person name="Zhu F."/>
            <person name="Yin Z.T."/>
            <person name="Zhang F."/>
        </authorList>
    </citation>
    <scope>NUCLEOTIDE SEQUENCE [LARGE SCALE GENOMIC DNA]</scope>
</reference>
<protein>
    <submittedName>
        <fullName evidence="2">KIAA0753</fullName>
    </submittedName>
</protein>
<feature type="compositionally biased region" description="Basic and acidic residues" evidence="1">
    <location>
        <begin position="195"/>
        <end position="211"/>
    </location>
</feature>
<reference evidence="2" key="3">
    <citation type="submission" date="2025-09" db="UniProtKB">
        <authorList>
            <consortium name="Ensembl"/>
        </authorList>
    </citation>
    <scope>IDENTIFICATION</scope>
</reference>
<evidence type="ECO:0000256" key="1">
    <source>
        <dbReference type="SAM" id="MobiDB-lite"/>
    </source>
</evidence>
<feature type="compositionally biased region" description="Polar residues" evidence="1">
    <location>
        <begin position="124"/>
        <end position="133"/>
    </location>
</feature>
<feature type="compositionally biased region" description="Basic and acidic residues" evidence="1">
    <location>
        <begin position="134"/>
        <end position="143"/>
    </location>
</feature>